<dbReference type="WBParaSite" id="MCU_001364-RA">
    <property type="protein sequence ID" value="MCU_001364-RA"/>
    <property type="gene ID" value="MCU_001364"/>
</dbReference>
<dbReference type="AlphaFoldDB" id="A0A5K3EMV5"/>
<protein>
    <submittedName>
        <fullName evidence="1">Uncharacterized protein</fullName>
    </submittedName>
</protein>
<name>A0A5K3EMV5_MESCO</name>
<sequence length="56" mass="5923">MSGAFHPSPPRWPRRSLYTAPQSCPSLAGCLSSLHAIGTQRDAGLAAARWSNMSAP</sequence>
<proteinExistence type="predicted"/>
<accession>A0A5K3EMV5</accession>
<reference evidence="1" key="1">
    <citation type="submission" date="2019-11" db="UniProtKB">
        <authorList>
            <consortium name="WormBaseParasite"/>
        </authorList>
    </citation>
    <scope>IDENTIFICATION</scope>
</reference>
<organism evidence="1">
    <name type="scientific">Mesocestoides corti</name>
    <name type="common">Flatworm</name>
    <dbReference type="NCBI Taxonomy" id="53468"/>
    <lineage>
        <taxon>Eukaryota</taxon>
        <taxon>Metazoa</taxon>
        <taxon>Spiralia</taxon>
        <taxon>Lophotrochozoa</taxon>
        <taxon>Platyhelminthes</taxon>
        <taxon>Cestoda</taxon>
        <taxon>Eucestoda</taxon>
        <taxon>Cyclophyllidea</taxon>
        <taxon>Mesocestoididae</taxon>
        <taxon>Mesocestoides</taxon>
    </lineage>
</organism>
<evidence type="ECO:0000313" key="1">
    <source>
        <dbReference type="WBParaSite" id="MCU_001364-RA"/>
    </source>
</evidence>